<dbReference type="RefSeq" id="WP_079410960.1">
    <property type="nucleotide sequence ID" value="NZ_MZGW01000001.1"/>
</dbReference>
<comment type="similarity">
    <text evidence="3">Belongs to the ScpA family.</text>
</comment>
<comment type="subunit">
    <text evidence="3">Component of a cohesin-like complex composed of ScpA, ScpB and the Smc homodimer, in which ScpA and ScpB bind to the head domain of Smc. The presence of the three proteins is required for the association of the complex with DNA.</text>
</comment>
<dbReference type="InterPro" id="IPR023093">
    <property type="entry name" value="ScpA-like_C"/>
</dbReference>
<keyword evidence="3" id="KW-0963">Cytoplasm</keyword>
<dbReference type="Pfam" id="PF02616">
    <property type="entry name" value="SMC_ScpA"/>
    <property type="match status" value="1"/>
</dbReference>
<dbReference type="Gene3D" id="6.10.250.2410">
    <property type="match status" value="1"/>
</dbReference>
<evidence type="ECO:0000313" key="4">
    <source>
        <dbReference type="EMBL" id="OPJ57262.1"/>
    </source>
</evidence>
<evidence type="ECO:0000256" key="1">
    <source>
        <dbReference type="ARBA" id="ARBA00022829"/>
    </source>
</evidence>
<dbReference type="GO" id="GO:0006260">
    <property type="term" value="P:DNA replication"/>
    <property type="evidence" value="ECO:0007669"/>
    <property type="project" value="UniProtKB-UniRule"/>
</dbReference>
<dbReference type="EMBL" id="MZGW01000001">
    <property type="protein sequence ID" value="OPJ57262.1"/>
    <property type="molecule type" value="Genomic_DNA"/>
</dbReference>
<dbReference type="InterPro" id="IPR003768">
    <property type="entry name" value="ScpA"/>
</dbReference>
<organism evidence="4 5">
    <name type="scientific">Alkalithermobacter paradoxus</name>
    <dbReference type="NCBI Taxonomy" id="29349"/>
    <lineage>
        <taxon>Bacteria</taxon>
        <taxon>Bacillati</taxon>
        <taxon>Bacillota</taxon>
        <taxon>Clostridia</taxon>
        <taxon>Peptostreptococcales</taxon>
        <taxon>Tepidibacteraceae</taxon>
        <taxon>Alkalithermobacter</taxon>
    </lineage>
</organism>
<gene>
    <name evidence="4" type="primary">scpA_1</name>
    <name evidence="3" type="synonym">scpA</name>
    <name evidence="4" type="ORF">CLOTH_05450</name>
</gene>
<evidence type="ECO:0000313" key="5">
    <source>
        <dbReference type="Proteomes" id="UP000190140"/>
    </source>
</evidence>
<dbReference type="OrthoDB" id="9811016at2"/>
<evidence type="ECO:0000256" key="3">
    <source>
        <dbReference type="HAMAP-Rule" id="MF_01805"/>
    </source>
</evidence>
<keyword evidence="1 3" id="KW-0159">Chromosome partition</keyword>
<comment type="function">
    <text evidence="3">Participates in chromosomal partition during cell division. May act via the formation of a condensin-like complex containing Smc and ScpB that pull DNA away from mid-cell into both cell halves.</text>
</comment>
<keyword evidence="5" id="KW-1185">Reference proteome</keyword>
<proteinExistence type="inferred from homology"/>
<dbReference type="PANTHER" id="PTHR33969">
    <property type="entry name" value="SEGREGATION AND CONDENSATION PROTEIN A"/>
    <property type="match status" value="1"/>
</dbReference>
<dbReference type="GO" id="GO:0051301">
    <property type="term" value="P:cell division"/>
    <property type="evidence" value="ECO:0007669"/>
    <property type="project" value="UniProtKB-KW"/>
</dbReference>
<sequence length="233" mass="27754">MGYNISLKAYEGPLDLLYDLIVKNKIDIYDISISQITDQYISYMKEMEKMDLEIASEFVIMASKLLEMKSKYLLFKKTEEDEIDPREELIERLIVYKKFKNASQFLRNRQDEGSGVFFRKREEFFQEEKIDLTNLSVDMLINFLPSLLKEKQVKDDTFPRIYKVQTISLEDQINYVRFRINKEGKLSFKELIKSEDKEEIIVTFLSLLELIKTKEIVINQDTFFSDILIKRAE</sequence>
<accession>A0A1V4IB84</accession>
<comment type="caution">
    <text evidence="4">The sequence shown here is derived from an EMBL/GenBank/DDBJ whole genome shotgun (WGS) entry which is preliminary data.</text>
</comment>
<protein>
    <recommendedName>
        <fullName evidence="2 3">Segregation and condensation protein A</fullName>
    </recommendedName>
</protein>
<dbReference type="STRING" id="29349.CLOTH_05450"/>
<name>A0A1V4IB84_9FIRM</name>
<dbReference type="HAMAP" id="MF_01805">
    <property type="entry name" value="ScpA"/>
    <property type="match status" value="1"/>
</dbReference>
<keyword evidence="3" id="KW-0132">Cell division</keyword>
<dbReference type="GO" id="GO:0007059">
    <property type="term" value="P:chromosome segregation"/>
    <property type="evidence" value="ECO:0007669"/>
    <property type="project" value="UniProtKB-UniRule"/>
</dbReference>
<dbReference type="AlphaFoldDB" id="A0A1V4IB84"/>
<evidence type="ECO:0000256" key="2">
    <source>
        <dbReference type="ARBA" id="ARBA00044777"/>
    </source>
</evidence>
<dbReference type="GO" id="GO:0005737">
    <property type="term" value="C:cytoplasm"/>
    <property type="evidence" value="ECO:0007669"/>
    <property type="project" value="UniProtKB-SubCell"/>
</dbReference>
<keyword evidence="3" id="KW-0131">Cell cycle</keyword>
<comment type="subcellular location">
    <subcellularLocation>
        <location evidence="3">Cytoplasm</location>
    </subcellularLocation>
    <text evidence="3">Associated with two foci at the outer edges of the nucleoid region in young cells, and at four foci within both cell halves in older cells.</text>
</comment>
<dbReference type="Proteomes" id="UP000190140">
    <property type="component" value="Unassembled WGS sequence"/>
</dbReference>
<reference evidence="4 5" key="1">
    <citation type="submission" date="2017-03" db="EMBL/GenBank/DDBJ databases">
        <title>Genome sequence of Clostridium thermoalcaliphilum DSM 7309.</title>
        <authorList>
            <person name="Poehlein A."/>
            <person name="Daniel R."/>
        </authorList>
    </citation>
    <scope>NUCLEOTIDE SEQUENCE [LARGE SCALE GENOMIC DNA]</scope>
    <source>
        <strain evidence="4 5">DSM 7309</strain>
    </source>
</reference>
<dbReference type="Gene3D" id="1.10.10.580">
    <property type="entry name" value="Structural maintenance of chromosome 1. Chain E"/>
    <property type="match status" value="1"/>
</dbReference>
<dbReference type="PANTHER" id="PTHR33969:SF2">
    <property type="entry name" value="SEGREGATION AND CONDENSATION PROTEIN A"/>
    <property type="match status" value="1"/>
</dbReference>